<name>E6UH59_RUMA7</name>
<dbReference type="KEGG" id="ral:Rumal_1550"/>
<dbReference type="HOGENOM" id="CLU_2847176_0_0_9"/>
<protein>
    <submittedName>
        <fullName evidence="2">Uncharacterized protein</fullName>
    </submittedName>
</protein>
<dbReference type="STRING" id="697329.Rumal_1550"/>
<gene>
    <name evidence="2" type="ordered locus">Rumal_1550</name>
</gene>
<dbReference type="eggNOG" id="COG1309">
    <property type="taxonomic scope" value="Bacteria"/>
</dbReference>
<evidence type="ECO:0000313" key="3">
    <source>
        <dbReference type="Proteomes" id="UP000006919"/>
    </source>
</evidence>
<sequence length="65" mass="7542">MPKGSPELTASRREEIVNACEKLYQTMSLKEMILQDLAILMFFVLVGYVLSEITQKEQCLQFKEK</sequence>
<evidence type="ECO:0000256" key="1">
    <source>
        <dbReference type="SAM" id="Phobius"/>
    </source>
</evidence>
<keyword evidence="1" id="KW-0472">Membrane</keyword>
<dbReference type="RefSeq" id="WP_013498216.1">
    <property type="nucleotide sequence ID" value="NC_014833.1"/>
</dbReference>
<dbReference type="EMBL" id="CP002403">
    <property type="protein sequence ID" value="ADU22051.1"/>
    <property type="molecule type" value="Genomic_DNA"/>
</dbReference>
<proteinExistence type="predicted"/>
<keyword evidence="1" id="KW-0812">Transmembrane</keyword>
<dbReference type="AlphaFoldDB" id="E6UH59"/>
<keyword evidence="1" id="KW-1133">Transmembrane helix</keyword>
<dbReference type="Proteomes" id="UP000006919">
    <property type="component" value="Chromosome"/>
</dbReference>
<organism evidence="2 3">
    <name type="scientific">Ruminococcus albus (strain ATCC 27210 / DSM 20455 / JCM 14654 / NCDO 2250 / 7)</name>
    <dbReference type="NCBI Taxonomy" id="697329"/>
    <lineage>
        <taxon>Bacteria</taxon>
        <taxon>Bacillati</taxon>
        <taxon>Bacillota</taxon>
        <taxon>Clostridia</taxon>
        <taxon>Eubacteriales</taxon>
        <taxon>Oscillospiraceae</taxon>
        <taxon>Ruminococcus</taxon>
    </lineage>
</organism>
<reference evidence="2 3" key="1">
    <citation type="journal article" date="2011" name="J. Bacteriol.">
        <title>Complete genome of the cellulolytic ruminal bacterium Ruminococcus albus 7.</title>
        <authorList>
            <person name="Suen G."/>
            <person name="Stevenson D.M."/>
            <person name="Bruce D.C."/>
            <person name="Chertkov O."/>
            <person name="Copeland A."/>
            <person name="Cheng J.F."/>
            <person name="Detter C."/>
            <person name="Detter J.C."/>
            <person name="Goodwin L.A."/>
            <person name="Han C.S."/>
            <person name="Hauser L.J."/>
            <person name="Ivanova N.N."/>
            <person name="Kyrpides N.C."/>
            <person name="Land M.L."/>
            <person name="Lapidus A."/>
            <person name="Lucas S."/>
            <person name="Ovchinnikova G."/>
            <person name="Pitluck S."/>
            <person name="Tapia R."/>
            <person name="Woyke T."/>
            <person name="Boyum J."/>
            <person name="Mead D."/>
            <person name="Weimer P.J."/>
        </authorList>
    </citation>
    <scope>NUCLEOTIDE SEQUENCE [LARGE SCALE GENOMIC DNA]</scope>
    <source>
        <strain evidence="3">ATCC 27210 / DSM 20455 / JCM 14654 / NCDO 2250 / 7</strain>
    </source>
</reference>
<accession>E6UH59</accession>
<evidence type="ECO:0000313" key="2">
    <source>
        <dbReference type="EMBL" id="ADU22051.1"/>
    </source>
</evidence>
<feature type="transmembrane region" description="Helical" evidence="1">
    <location>
        <begin position="32"/>
        <end position="50"/>
    </location>
</feature>